<evidence type="ECO:0000313" key="2">
    <source>
        <dbReference type="Proteomes" id="UP000199256"/>
    </source>
</evidence>
<name>A0A1H7IF03_9GAMM</name>
<proteinExistence type="predicted"/>
<protein>
    <submittedName>
        <fullName evidence="1">Uncharacterized protein</fullName>
    </submittedName>
</protein>
<accession>A0A1H7IF03</accession>
<dbReference type="Proteomes" id="UP000199256">
    <property type="component" value="Unassembled WGS sequence"/>
</dbReference>
<dbReference type="AlphaFoldDB" id="A0A1H7IF03"/>
<sequence length="37" mass="4326">MLFVLDNSVTMRWLFADGSDEDLAYAEFVLLSWSRAR</sequence>
<organism evidence="1 2">
    <name type="scientific">Ectothiorhodospira marina</name>
    <dbReference type="NCBI Taxonomy" id="1396821"/>
    <lineage>
        <taxon>Bacteria</taxon>
        <taxon>Pseudomonadati</taxon>
        <taxon>Pseudomonadota</taxon>
        <taxon>Gammaproteobacteria</taxon>
        <taxon>Chromatiales</taxon>
        <taxon>Ectothiorhodospiraceae</taxon>
        <taxon>Ectothiorhodospira</taxon>
    </lineage>
</organism>
<evidence type="ECO:0000313" key="1">
    <source>
        <dbReference type="EMBL" id="SEK60432.1"/>
    </source>
</evidence>
<dbReference type="STRING" id="1396821.SAMN05444515_103109"/>
<reference evidence="2" key="1">
    <citation type="submission" date="2016-10" db="EMBL/GenBank/DDBJ databases">
        <authorList>
            <person name="Varghese N."/>
            <person name="Submissions S."/>
        </authorList>
    </citation>
    <scope>NUCLEOTIDE SEQUENCE [LARGE SCALE GENOMIC DNA]</scope>
    <source>
        <strain evidence="2">DSM 241</strain>
    </source>
</reference>
<dbReference type="EMBL" id="FOAA01000003">
    <property type="protein sequence ID" value="SEK60432.1"/>
    <property type="molecule type" value="Genomic_DNA"/>
</dbReference>
<keyword evidence="2" id="KW-1185">Reference proteome</keyword>
<gene>
    <name evidence="1" type="ORF">SAMN05444515_103109</name>
</gene>